<accession>A0A2U1Q8X2</accession>
<sequence length="138" mass="17015">MGKSRSRKQIKCSNCHTIGHNKRKCHKEQVPKHQRKVTYEEEKGIVMWIDEDEIRQTMEQEFLESLFVQEEEHTKLDQEEQTRMDEEAFQQFLEEERMFKKLEEERERKEAEMEAREEADFWKDYGLDVDYTMFLDKK</sequence>
<organism evidence="2 3">
    <name type="scientific">Artemisia annua</name>
    <name type="common">Sweet wormwood</name>
    <dbReference type="NCBI Taxonomy" id="35608"/>
    <lineage>
        <taxon>Eukaryota</taxon>
        <taxon>Viridiplantae</taxon>
        <taxon>Streptophyta</taxon>
        <taxon>Embryophyta</taxon>
        <taxon>Tracheophyta</taxon>
        <taxon>Spermatophyta</taxon>
        <taxon>Magnoliopsida</taxon>
        <taxon>eudicotyledons</taxon>
        <taxon>Gunneridae</taxon>
        <taxon>Pentapetalae</taxon>
        <taxon>asterids</taxon>
        <taxon>campanulids</taxon>
        <taxon>Asterales</taxon>
        <taxon>Asteraceae</taxon>
        <taxon>Asteroideae</taxon>
        <taxon>Anthemideae</taxon>
        <taxon>Artemisiinae</taxon>
        <taxon>Artemisia</taxon>
    </lineage>
</organism>
<dbReference type="Proteomes" id="UP000245207">
    <property type="component" value="Unassembled WGS sequence"/>
</dbReference>
<dbReference type="AlphaFoldDB" id="A0A2U1Q8X2"/>
<evidence type="ECO:0008006" key="4">
    <source>
        <dbReference type="Google" id="ProtNLM"/>
    </source>
</evidence>
<keyword evidence="3" id="KW-1185">Reference proteome</keyword>
<keyword evidence="1" id="KW-0175">Coiled coil</keyword>
<gene>
    <name evidence="2" type="ORF">CTI12_AA062240</name>
</gene>
<evidence type="ECO:0000313" key="3">
    <source>
        <dbReference type="Proteomes" id="UP000245207"/>
    </source>
</evidence>
<evidence type="ECO:0000313" key="2">
    <source>
        <dbReference type="EMBL" id="PWA94459.1"/>
    </source>
</evidence>
<feature type="coiled-coil region" evidence="1">
    <location>
        <begin position="92"/>
        <end position="119"/>
    </location>
</feature>
<comment type="caution">
    <text evidence="2">The sequence shown here is derived from an EMBL/GenBank/DDBJ whole genome shotgun (WGS) entry which is preliminary data.</text>
</comment>
<name>A0A2U1Q8X2_ARTAN</name>
<proteinExistence type="predicted"/>
<dbReference type="EMBL" id="PKPP01000314">
    <property type="protein sequence ID" value="PWA94459.1"/>
    <property type="molecule type" value="Genomic_DNA"/>
</dbReference>
<evidence type="ECO:0000256" key="1">
    <source>
        <dbReference type="SAM" id="Coils"/>
    </source>
</evidence>
<reference evidence="2 3" key="1">
    <citation type="journal article" date="2018" name="Mol. Plant">
        <title>The genome of Artemisia annua provides insight into the evolution of Asteraceae family and artemisinin biosynthesis.</title>
        <authorList>
            <person name="Shen Q."/>
            <person name="Zhang L."/>
            <person name="Liao Z."/>
            <person name="Wang S."/>
            <person name="Yan T."/>
            <person name="Shi P."/>
            <person name="Liu M."/>
            <person name="Fu X."/>
            <person name="Pan Q."/>
            <person name="Wang Y."/>
            <person name="Lv Z."/>
            <person name="Lu X."/>
            <person name="Zhang F."/>
            <person name="Jiang W."/>
            <person name="Ma Y."/>
            <person name="Chen M."/>
            <person name="Hao X."/>
            <person name="Li L."/>
            <person name="Tang Y."/>
            <person name="Lv G."/>
            <person name="Zhou Y."/>
            <person name="Sun X."/>
            <person name="Brodelius P.E."/>
            <person name="Rose J.K.C."/>
            <person name="Tang K."/>
        </authorList>
    </citation>
    <scope>NUCLEOTIDE SEQUENCE [LARGE SCALE GENOMIC DNA]</scope>
    <source>
        <strain evidence="3">cv. Huhao1</strain>
        <tissue evidence="2">Leaf</tissue>
    </source>
</reference>
<protein>
    <recommendedName>
        <fullName evidence="4">Splicing factor</fullName>
    </recommendedName>
</protein>